<dbReference type="EMBL" id="JAUSUQ010000003">
    <property type="protein sequence ID" value="MDQ0338462.1"/>
    <property type="molecule type" value="Genomic_DNA"/>
</dbReference>
<dbReference type="InterPro" id="IPR008313">
    <property type="entry name" value="GH125"/>
</dbReference>
<dbReference type="InterPro" id="IPR008928">
    <property type="entry name" value="6-hairpin_glycosidase_sf"/>
</dbReference>
<accession>A0ABU0CTX2</accession>
<gene>
    <name evidence="1" type="ORF">J2S00_001246</name>
</gene>
<sequence>MKLRMTDIYIPTGNEQVSIPTLYTDGRIENINFISMKHRGLIEIAGHSGDCPLMQPVLRVDGQRISSSLYWEREAYWIPKFICQHDYLIWKGEICAPVGERGFYYLLQVTNTNCTEKQTIEFGLEGCWYRNLHTINESKEINARPTVFESGWNQSIILELVGETPLFALAPITDTELDILQYQQDENQSWTYALLKKAILEPGQQMSLCFYWGLGLEEVGAATAAKEMYRKGWQTVKRTTLDWLQQRIKTTTDQRLDEVMNVNLFFNYFFATGKTLDTEEDVLVTSRSPRYYVSAAYWDRDSLLWSLPSILVTDVKRARKMLDYVFTTQRRNIGIHSRYIDGTVLEPGFELDELCAPIIALDRYVCYSGDWGYLEEPHVRQSVQQIIAELEEHRHPRIDLYDTFLQPTDDPITYPYLTYNNVLVWKVYMILSDMAKKHGEHNRAQIYLENAKRVKQAIQTHMIVKHEGQDIYAWSVDLNGHFNVYDEPPGSLQLLPYYGFCAFDDPVYLNTVKVIRSPVNDYAFAGCAFAELGCAHAEHPWVLSIANSFLAGRKEQAKDLILRAPMDGGIACESIDEHTGVSRTGEHFATCAGFLAYAIYMAFGQKEEEQ</sequence>
<comment type="caution">
    <text evidence="1">The sequence shown here is derived from an EMBL/GenBank/DDBJ whole genome shotgun (WGS) entry which is preliminary data.</text>
</comment>
<dbReference type="PANTHER" id="PTHR31047:SF0">
    <property type="entry name" value="MEIOTICALLY UP-REGULATED GENE 157 PROTEIN"/>
    <property type="match status" value="1"/>
</dbReference>
<evidence type="ECO:0000313" key="1">
    <source>
        <dbReference type="EMBL" id="MDQ0338462.1"/>
    </source>
</evidence>
<keyword evidence="2" id="KW-1185">Reference proteome</keyword>
<dbReference type="SUPFAM" id="SSF48208">
    <property type="entry name" value="Six-hairpin glycosidases"/>
    <property type="match status" value="1"/>
</dbReference>
<name>A0ABU0CTX2_9BACI</name>
<evidence type="ECO:0000313" key="2">
    <source>
        <dbReference type="Proteomes" id="UP001232445"/>
    </source>
</evidence>
<evidence type="ECO:0008006" key="3">
    <source>
        <dbReference type="Google" id="ProtNLM"/>
    </source>
</evidence>
<dbReference type="Proteomes" id="UP001232445">
    <property type="component" value="Unassembled WGS sequence"/>
</dbReference>
<dbReference type="PANTHER" id="PTHR31047">
    <property type="entry name" value="MEIOTICALLY UP-REGULATED GENE 157 PROTEIN"/>
    <property type="match status" value="1"/>
</dbReference>
<dbReference type="RefSeq" id="WP_307336807.1">
    <property type="nucleotide sequence ID" value="NZ_JAUSUQ010000003.1"/>
</dbReference>
<dbReference type="Pfam" id="PF06824">
    <property type="entry name" value="Glyco_hydro_125"/>
    <property type="match status" value="1"/>
</dbReference>
<dbReference type="InterPro" id="IPR012341">
    <property type="entry name" value="6hp_glycosidase-like_sf"/>
</dbReference>
<dbReference type="Gene3D" id="1.50.10.10">
    <property type="match status" value="1"/>
</dbReference>
<organism evidence="1 2">
    <name type="scientific">Caldalkalibacillus uzonensis</name>
    <dbReference type="NCBI Taxonomy" id="353224"/>
    <lineage>
        <taxon>Bacteria</taxon>
        <taxon>Bacillati</taxon>
        <taxon>Bacillota</taxon>
        <taxon>Bacilli</taxon>
        <taxon>Bacillales</taxon>
        <taxon>Bacillaceae</taxon>
        <taxon>Caldalkalibacillus</taxon>
    </lineage>
</organism>
<proteinExistence type="predicted"/>
<protein>
    <recommendedName>
        <fullName evidence="3">Metal-independent alpha-mannosidase</fullName>
    </recommendedName>
</protein>
<reference evidence="1 2" key="1">
    <citation type="submission" date="2023-07" db="EMBL/GenBank/DDBJ databases">
        <title>Genomic Encyclopedia of Type Strains, Phase IV (KMG-IV): sequencing the most valuable type-strain genomes for metagenomic binning, comparative biology and taxonomic classification.</title>
        <authorList>
            <person name="Goeker M."/>
        </authorList>
    </citation>
    <scope>NUCLEOTIDE SEQUENCE [LARGE SCALE GENOMIC DNA]</scope>
    <source>
        <strain evidence="1 2">DSM 17740</strain>
    </source>
</reference>
<dbReference type="SMART" id="SM01149">
    <property type="entry name" value="DUF1237"/>
    <property type="match status" value="1"/>
</dbReference>